<evidence type="ECO:0000259" key="5">
    <source>
        <dbReference type="Pfam" id="PF04389"/>
    </source>
</evidence>
<dbReference type="OMA" id="YNAITAH"/>
<name>A0A9J7MSA7_BRAFL</name>
<dbReference type="InterPro" id="IPR045175">
    <property type="entry name" value="M28_fam"/>
</dbReference>
<dbReference type="PROSITE" id="PS51257">
    <property type="entry name" value="PROKAR_LIPOPROTEIN"/>
    <property type="match status" value="1"/>
</dbReference>
<feature type="signal peptide" evidence="4">
    <location>
        <begin position="1"/>
        <end position="22"/>
    </location>
</feature>
<organism evidence="6 7">
    <name type="scientific">Branchiostoma floridae</name>
    <name type="common">Florida lancelet</name>
    <name type="synonym">Amphioxus</name>
    <dbReference type="NCBI Taxonomy" id="7739"/>
    <lineage>
        <taxon>Eukaryota</taxon>
        <taxon>Metazoa</taxon>
        <taxon>Chordata</taxon>
        <taxon>Cephalochordata</taxon>
        <taxon>Leptocardii</taxon>
        <taxon>Amphioxiformes</taxon>
        <taxon>Branchiostomatidae</taxon>
        <taxon>Branchiostoma</taxon>
    </lineage>
</organism>
<sequence>MDLNKRLAVVFLLVAMVGTVACLSSKENLQKMLVDHFSANRNHHTGKIGKQSALQYVYDTFIEHDLQVFTHTFDTDNPKVKGKNLIGVWPGTRAATKNDRPILIAAHYDSYLDTPGVCADGSGMAALLEAIRVITARTCIQYNSIIFAAFDFEEKDTTTQGSACRTFGCGSRAYVSEVLVKYLKFVGISSAQFQGAFILDSILNFNDSVESQKLPLGDFQNAPGLQDAYNAITAHNRKGDFVTLVGRDHDSPLYQEFMRSWSNLQLLHYKDQLMRIPLKQVPPVATQEHYEYWPVYRDLTYGDHYSFWQYDSDLRAIHITDTGPLRGYMQECYHKACDNTDHLNQQNMLFLKKVTDATIDAAMTLAVFPETCKDPWENSPEMLKSGIYLQGKVWGDNKNRHGFTLHLKEFKRNGAVVATIKNGTVELDLDGRYNADSKKLILRMAQPSNTAALPVKYDPVYLMKWTMTGELVGFAGGILYYGFLAGPNNDPEEFSITYSEDPSVGPNQANVVLGVLLLIAIIAIIAFIAYIVYIR</sequence>
<dbReference type="OrthoDB" id="2214at2759"/>
<dbReference type="KEGG" id="bfo:118416790"/>
<dbReference type="AlphaFoldDB" id="A0A9J7MSA7"/>
<keyword evidence="3" id="KW-1133">Transmembrane helix</keyword>
<keyword evidence="4" id="KW-0732">Signal</keyword>
<keyword evidence="3" id="KW-0472">Membrane</keyword>
<dbReference type="GO" id="GO:0008235">
    <property type="term" value="F:metalloexopeptidase activity"/>
    <property type="evidence" value="ECO:0007669"/>
    <property type="project" value="InterPro"/>
</dbReference>
<feature type="transmembrane region" description="Helical" evidence="3">
    <location>
        <begin position="511"/>
        <end position="533"/>
    </location>
</feature>
<dbReference type="GO" id="GO:0006508">
    <property type="term" value="P:proteolysis"/>
    <property type="evidence" value="ECO:0000318"/>
    <property type="project" value="GO_Central"/>
</dbReference>
<dbReference type="GeneID" id="118416790"/>
<dbReference type="InterPro" id="IPR007484">
    <property type="entry name" value="Peptidase_M28"/>
</dbReference>
<evidence type="ECO:0000256" key="1">
    <source>
        <dbReference type="ARBA" id="ARBA00001947"/>
    </source>
</evidence>
<dbReference type="SUPFAM" id="SSF53187">
    <property type="entry name" value="Zn-dependent exopeptidases"/>
    <property type="match status" value="1"/>
</dbReference>
<feature type="chain" id="PRO_5039898868" evidence="4">
    <location>
        <begin position="23"/>
        <end position="535"/>
    </location>
</feature>
<keyword evidence="6" id="KW-1185">Reference proteome</keyword>
<reference evidence="6" key="1">
    <citation type="journal article" date="2020" name="Nat. Ecol. Evol.">
        <title>Deeply conserved synteny resolves early events in vertebrate evolution.</title>
        <authorList>
            <person name="Simakov O."/>
            <person name="Marletaz F."/>
            <person name="Yue J.X."/>
            <person name="O'Connell B."/>
            <person name="Jenkins J."/>
            <person name="Brandt A."/>
            <person name="Calef R."/>
            <person name="Tung C.H."/>
            <person name="Huang T.K."/>
            <person name="Schmutz J."/>
            <person name="Satoh N."/>
            <person name="Yu J.K."/>
            <person name="Putnam N.H."/>
            <person name="Green R.E."/>
            <person name="Rokhsar D.S."/>
        </authorList>
    </citation>
    <scope>NUCLEOTIDE SEQUENCE [LARGE SCALE GENOMIC DNA]</scope>
    <source>
        <strain evidence="6">S238N-H82</strain>
    </source>
</reference>
<dbReference type="PANTHER" id="PTHR12147">
    <property type="entry name" value="METALLOPEPTIDASE M28 FAMILY MEMBER"/>
    <property type="match status" value="1"/>
</dbReference>
<dbReference type="RefSeq" id="XP_035677931.1">
    <property type="nucleotide sequence ID" value="XM_035822038.1"/>
</dbReference>
<evidence type="ECO:0000313" key="7">
    <source>
        <dbReference type="RefSeq" id="XP_035677931.1"/>
    </source>
</evidence>
<evidence type="ECO:0000256" key="2">
    <source>
        <dbReference type="ARBA" id="ARBA00005634"/>
    </source>
</evidence>
<comment type="similarity">
    <text evidence="2">Belongs to the peptidase M28 family. M28B subfamily.</text>
</comment>
<evidence type="ECO:0000256" key="3">
    <source>
        <dbReference type="SAM" id="Phobius"/>
    </source>
</evidence>
<protein>
    <submittedName>
        <fullName evidence="7">Uncharacterized protein LOC118416790</fullName>
    </submittedName>
</protein>
<proteinExistence type="inferred from homology"/>
<evidence type="ECO:0000313" key="6">
    <source>
        <dbReference type="Proteomes" id="UP000001554"/>
    </source>
</evidence>
<evidence type="ECO:0000256" key="4">
    <source>
        <dbReference type="SAM" id="SignalP"/>
    </source>
</evidence>
<feature type="domain" description="Peptidase M28" evidence="5">
    <location>
        <begin position="84"/>
        <end position="176"/>
    </location>
</feature>
<gene>
    <name evidence="7" type="primary">LOC118416790</name>
</gene>
<dbReference type="PANTHER" id="PTHR12147:SF26">
    <property type="entry name" value="PEPTIDASE M28 DOMAIN-CONTAINING PROTEIN"/>
    <property type="match status" value="1"/>
</dbReference>
<comment type="cofactor">
    <cofactor evidence="1">
        <name>Zn(2+)</name>
        <dbReference type="ChEBI" id="CHEBI:29105"/>
    </cofactor>
</comment>
<keyword evidence="3" id="KW-0812">Transmembrane</keyword>
<dbReference type="Proteomes" id="UP000001554">
    <property type="component" value="Chromosome 5"/>
</dbReference>
<accession>A0A9J7MSA7</accession>
<reference evidence="7" key="2">
    <citation type="submission" date="2025-08" db="UniProtKB">
        <authorList>
            <consortium name="RefSeq"/>
        </authorList>
    </citation>
    <scope>IDENTIFICATION</scope>
    <source>
        <strain evidence="7">S238N-H82</strain>
        <tissue evidence="7">Testes</tissue>
    </source>
</reference>
<dbReference type="Gene3D" id="3.40.630.10">
    <property type="entry name" value="Zn peptidases"/>
    <property type="match status" value="1"/>
</dbReference>
<dbReference type="Pfam" id="PF04389">
    <property type="entry name" value="Peptidase_M28"/>
    <property type="match status" value="1"/>
</dbReference>